<dbReference type="KEGG" id="part:PARC_b0796"/>
<sequence>MFGINAALSPIYEEQPHNIDSTLPKNQMYGCTFNLER</sequence>
<evidence type="ECO:0000313" key="2">
    <source>
        <dbReference type="Proteomes" id="UP000016505"/>
    </source>
</evidence>
<evidence type="ECO:0000313" key="1">
    <source>
        <dbReference type="EMBL" id="ATC88955.1"/>
    </source>
</evidence>
<accession>A0A290SBN2</accession>
<name>A0A290SBN2_9GAMM</name>
<protein>
    <submittedName>
        <fullName evidence="1">Uncharacterized protein</fullName>
    </submittedName>
</protein>
<dbReference type="EMBL" id="CP011026">
    <property type="protein sequence ID" value="ATC88955.1"/>
    <property type="molecule type" value="Genomic_DNA"/>
</dbReference>
<organism evidence="1 2">
    <name type="scientific">Pseudoalteromonas arctica A 37-1-2</name>
    <dbReference type="NCBI Taxonomy" id="1117313"/>
    <lineage>
        <taxon>Bacteria</taxon>
        <taxon>Pseudomonadati</taxon>
        <taxon>Pseudomonadota</taxon>
        <taxon>Gammaproteobacteria</taxon>
        <taxon>Alteromonadales</taxon>
        <taxon>Pseudoalteromonadaceae</taxon>
        <taxon>Pseudoalteromonas</taxon>
    </lineage>
</organism>
<dbReference type="Proteomes" id="UP000016505">
    <property type="component" value="Chromosome II"/>
</dbReference>
<reference evidence="1 2" key="1">
    <citation type="journal article" date="2012" name="J. Bacteriol.">
        <title>Genome sequences of type strains of seven species of the marine bacterium Pseudoalteromonas.</title>
        <authorList>
            <person name="Xie B.B."/>
            <person name="Shu Y.L."/>
            <person name="Qin Q.L."/>
            <person name="Rong J.C."/>
            <person name="Zhang X.Y."/>
            <person name="Chen X.L."/>
            <person name="Shi M."/>
            <person name="He H.L."/>
            <person name="Zhou B.C."/>
            <person name="Zhang Y.Z."/>
        </authorList>
    </citation>
    <scope>NUCLEOTIDE SEQUENCE [LARGE SCALE GENOMIC DNA]</scope>
    <source>
        <strain evidence="1 2">A 37-1-2</strain>
    </source>
</reference>
<gene>
    <name evidence="1" type="ORF">PARC_b0796</name>
</gene>
<dbReference type="AlphaFoldDB" id="A0A290SBN2"/>
<proteinExistence type="predicted"/>